<dbReference type="AlphaFoldDB" id="A0A7G7CQ85"/>
<dbReference type="PANTHER" id="PTHR33406:SF6">
    <property type="entry name" value="MEMBRANE PROTEIN YDGH-RELATED"/>
    <property type="match status" value="1"/>
</dbReference>
<evidence type="ECO:0000313" key="9">
    <source>
        <dbReference type="EMBL" id="QNE89751.1"/>
    </source>
</evidence>
<evidence type="ECO:0000256" key="6">
    <source>
        <dbReference type="ARBA" id="ARBA00023136"/>
    </source>
</evidence>
<organism evidence="9 10">
    <name type="scientific">Corynebacterium incognita</name>
    <dbReference type="NCBI Taxonomy" id="2754725"/>
    <lineage>
        <taxon>Bacteria</taxon>
        <taxon>Bacillati</taxon>
        <taxon>Actinomycetota</taxon>
        <taxon>Actinomycetes</taxon>
        <taxon>Mycobacteriales</taxon>
        <taxon>Corynebacteriaceae</taxon>
        <taxon>Corynebacterium</taxon>
    </lineage>
</organism>
<dbReference type="KEGG" id="cik:H0194_01460"/>
<keyword evidence="6 7" id="KW-0472">Membrane</keyword>
<sequence length="654" mass="68050">MTSSWIRAQRFVALFFLALGIAAVAIGPFTQAQSSTATLPDDSQAAIVAEMQDAAGTGDTSAAIVVLSSPTGERLDIKDVQAAAKGLGGPAIPNPDGTAALVPTSVTATNNTENSDAIEKLRADAAKAAESVGATAQVTGPAAIKADLAGVFAGANFLLLGVTALIVAVLLIITYRSPILWLLPLLVIGVADRVAATVFTWVLGALGMQWNESTSGILSVLVFGAGTNYALLLISRYRDELGSHEDRYAAMGAAWLPTLKAVTASAATVIVGVLCLVLSAIPTTRALGVASALGIVVAWTFALFVLPGLLAWCGRWVFWPKKPKLGDVPQHAFWDRVGAVVDKQPAKVAAASLAALAVCCVGYFQQSTGLGQADQFIDTPESIAASDTIAETFPEQTATPPIVATKNVQQTQATLKDLGASARPLGDPVSFQTVNDSAPADYTLLQISGADTQALRAVLPGAFVGGPDANLIDEEDYSAADRTLIFPLVLALVFVMLMVLLRSLLAPLIMVGSVLLTNVAALGLGWWVSHFVFGFEHFASSTPLFSFVFLVALGIDYTIFLVTHAREDAAAVGTRRGILTALSSTGGVITSAGILLAAVFAALGVLPLVALAQIGITIFLGVLLDTLLVRTILVPAIVQLVGEKFWWPATVRKQ</sequence>
<dbReference type="Proteomes" id="UP000515743">
    <property type="component" value="Chromosome"/>
</dbReference>
<keyword evidence="3" id="KW-1003">Cell membrane</keyword>
<evidence type="ECO:0000256" key="1">
    <source>
        <dbReference type="ARBA" id="ARBA00004651"/>
    </source>
</evidence>
<keyword evidence="4 7" id="KW-0812">Transmembrane</keyword>
<dbReference type="PANTHER" id="PTHR33406">
    <property type="entry name" value="MEMBRANE PROTEIN MJ1562-RELATED"/>
    <property type="match status" value="1"/>
</dbReference>
<dbReference type="PROSITE" id="PS50156">
    <property type="entry name" value="SSD"/>
    <property type="match status" value="1"/>
</dbReference>
<name>A0A7G7CQ85_9CORY</name>
<evidence type="ECO:0000259" key="8">
    <source>
        <dbReference type="PROSITE" id="PS50156"/>
    </source>
</evidence>
<dbReference type="InterPro" id="IPR000731">
    <property type="entry name" value="SSD"/>
</dbReference>
<evidence type="ECO:0000256" key="3">
    <source>
        <dbReference type="ARBA" id="ARBA00022475"/>
    </source>
</evidence>
<comment type="subcellular location">
    <subcellularLocation>
        <location evidence="1">Cell membrane</location>
        <topology evidence="1">Multi-pass membrane protein</topology>
    </subcellularLocation>
</comment>
<keyword evidence="5 7" id="KW-1133">Transmembrane helix</keyword>
<accession>A0A7G7CQ85</accession>
<proteinExistence type="inferred from homology"/>
<feature type="transmembrane region" description="Helical" evidence="7">
    <location>
        <begin position="180"/>
        <end position="203"/>
    </location>
</feature>
<feature type="transmembrane region" description="Helical" evidence="7">
    <location>
        <begin position="255"/>
        <end position="281"/>
    </location>
</feature>
<dbReference type="InterPro" id="IPR004869">
    <property type="entry name" value="MMPL_dom"/>
</dbReference>
<dbReference type="InterPro" id="IPR050545">
    <property type="entry name" value="Mycobact_MmpL"/>
</dbReference>
<keyword evidence="10" id="KW-1185">Reference proteome</keyword>
<dbReference type="SUPFAM" id="SSF82866">
    <property type="entry name" value="Multidrug efflux transporter AcrB transmembrane domain"/>
    <property type="match status" value="2"/>
</dbReference>
<evidence type="ECO:0000256" key="2">
    <source>
        <dbReference type="ARBA" id="ARBA00010157"/>
    </source>
</evidence>
<dbReference type="EMBL" id="CP059404">
    <property type="protein sequence ID" value="QNE89751.1"/>
    <property type="molecule type" value="Genomic_DNA"/>
</dbReference>
<evidence type="ECO:0000256" key="7">
    <source>
        <dbReference type="SAM" id="Phobius"/>
    </source>
</evidence>
<feature type="transmembrane region" description="Helical" evidence="7">
    <location>
        <begin position="608"/>
        <end position="629"/>
    </location>
</feature>
<feature type="transmembrane region" description="Helical" evidence="7">
    <location>
        <begin position="346"/>
        <end position="364"/>
    </location>
</feature>
<reference evidence="9 10" key="1">
    <citation type="submission" date="2020-07" db="EMBL/GenBank/DDBJ databases">
        <title>Complete genome and description of Corynebacterium incognita strain Marseille-Q3630 sp. nov.</title>
        <authorList>
            <person name="Boxberger M."/>
        </authorList>
    </citation>
    <scope>NUCLEOTIDE SEQUENCE [LARGE SCALE GENOMIC DNA]</scope>
    <source>
        <strain evidence="9 10">Marseille-Q3630</strain>
    </source>
</reference>
<dbReference type="Pfam" id="PF03176">
    <property type="entry name" value="MMPL"/>
    <property type="match status" value="2"/>
</dbReference>
<feature type="transmembrane region" description="Helical" evidence="7">
    <location>
        <begin position="148"/>
        <end position="173"/>
    </location>
</feature>
<feature type="transmembrane region" description="Helical" evidence="7">
    <location>
        <begin position="287"/>
        <end position="312"/>
    </location>
</feature>
<protein>
    <submittedName>
        <fullName evidence="9">MMPL family transporter</fullName>
    </submittedName>
</protein>
<gene>
    <name evidence="9" type="ORF">H0194_01460</name>
</gene>
<dbReference type="GO" id="GO:0005886">
    <property type="term" value="C:plasma membrane"/>
    <property type="evidence" value="ECO:0007669"/>
    <property type="project" value="UniProtKB-SubCell"/>
</dbReference>
<feature type="transmembrane region" description="Helical" evidence="7">
    <location>
        <begin position="577"/>
        <end position="602"/>
    </location>
</feature>
<feature type="transmembrane region" description="Helical" evidence="7">
    <location>
        <begin position="484"/>
        <end position="501"/>
    </location>
</feature>
<dbReference type="Gene3D" id="1.20.1640.10">
    <property type="entry name" value="Multidrug efflux transporter AcrB transmembrane domain"/>
    <property type="match status" value="2"/>
</dbReference>
<comment type="similarity">
    <text evidence="2">Belongs to the resistance-nodulation-cell division (RND) (TC 2.A.6) family. MmpL subfamily.</text>
</comment>
<feature type="transmembrane region" description="Helical" evidence="7">
    <location>
        <begin position="215"/>
        <end position="234"/>
    </location>
</feature>
<feature type="transmembrane region" description="Helical" evidence="7">
    <location>
        <begin position="544"/>
        <end position="565"/>
    </location>
</feature>
<evidence type="ECO:0000256" key="4">
    <source>
        <dbReference type="ARBA" id="ARBA00022692"/>
    </source>
</evidence>
<evidence type="ECO:0000256" key="5">
    <source>
        <dbReference type="ARBA" id="ARBA00022989"/>
    </source>
</evidence>
<feature type="domain" description="SSD" evidence="8">
    <location>
        <begin position="533"/>
        <end position="639"/>
    </location>
</feature>
<evidence type="ECO:0000313" key="10">
    <source>
        <dbReference type="Proteomes" id="UP000515743"/>
    </source>
</evidence>
<feature type="transmembrane region" description="Helical" evidence="7">
    <location>
        <begin position="508"/>
        <end position="529"/>
    </location>
</feature>
<dbReference type="RefSeq" id="WP_185176125.1">
    <property type="nucleotide sequence ID" value="NZ_CP059404.1"/>
</dbReference>